<proteinExistence type="predicted"/>
<evidence type="ECO:0000256" key="1">
    <source>
        <dbReference type="SAM" id="MobiDB-lite"/>
    </source>
</evidence>
<evidence type="ECO:0000313" key="2">
    <source>
        <dbReference type="EMBL" id="ERH20432.1"/>
    </source>
</evidence>
<dbReference type="EMBL" id="AWSD01000115">
    <property type="protein sequence ID" value="ERH20432.1"/>
    <property type="molecule type" value="Genomic_DNA"/>
</dbReference>
<organism evidence="2 3">
    <name type="scientific">Actinomyces johnsonii F0510</name>
    <dbReference type="NCBI Taxonomy" id="1227262"/>
    <lineage>
        <taxon>Bacteria</taxon>
        <taxon>Bacillati</taxon>
        <taxon>Actinomycetota</taxon>
        <taxon>Actinomycetes</taxon>
        <taxon>Actinomycetales</taxon>
        <taxon>Actinomycetaceae</taxon>
        <taxon>Actinomyces</taxon>
    </lineage>
</organism>
<dbReference type="AlphaFoldDB" id="U1RPT1"/>
<gene>
    <name evidence="2" type="ORF">HMPREF1549_01220</name>
</gene>
<evidence type="ECO:0000313" key="3">
    <source>
        <dbReference type="Proteomes" id="UP000016498"/>
    </source>
</evidence>
<accession>U1RPT1</accession>
<name>U1RPT1_9ACTO</name>
<feature type="region of interest" description="Disordered" evidence="1">
    <location>
        <begin position="1"/>
        <end position="25"/>
    </location>
</feature>
<sequence length="42" mass="4757">MPSRLGVPEMVAHRAPMPPPGESALSLHHKHLLPCRCFRRSR</sequence>
<reference evidence="2 3" key="1">
    <citation type="submission" date="2013-06" db="EMBL/GenBank/DDBJ databases">
        <authorList>
            <person name="Weinstock G."/>
            <person name="Sodergren E."/>
            <person name="Lobos E.A."/>
            <person name="Fulton L."/>
            <person name="Fulton R."/>
            <person name="Courtney L."/>
            <person name="Fronick C."/>
            <person name="O'Laughlin M."/>
            <person name="Godfrey J."/>
            <person name="Wilson R.M."/>
            <person name="Miner T."/>
            <person name="Farmer C."/>
            <person name="Delehaunty K."/>
            <person name="Cordes M."/>
            <person name="Minx P."/>
            <person name="Tomlinson C."/>
            <person name="Chen J."/>
            <person name="Wollam A."/>
            <person name="Pepin K.H."/>
            <person name="Bhonagiri V."/>
            <person name="Zhang X."/>
            <person name="Warren W."/>
            <person name="Mitreva M."/>
            <person name="Mardis E.R."/>
            <person name="Wilson R.K."/>
        </authorList>
    </citation>
    <scope>NUCLEOTIDE SEQUENCE [LARGE SCALE GENOMIC DNA]</scope>
    <source>
        <strain evidence="2 3">F0510</strain>
    </source>
</reference>
<comment type="caution">
    <text evidence="2">The sequence shown here is derived from an EMBL/GenBank/DDBJ whole genome shotgun (WGS) entry which is preliminary data.</text>
</comment>
<dbReference type="HOGENOM" id="CLU_3246024_0_0_11"/>
<protein>
    <submittedName>
        <fullName evidence="2">Uncharacterized protein</fullName>
    </submittedName>
</protein>
<dbReference type="Proteomes" id="UP000016498">
    <property type="component" value="Unassembled WGS sequence"/>
</dbReference>